<comment type="subcellular location">
    <subcellularLocation>
        <location evidence="1">Cell outer membrane</location>
        <topology evidence="1">Multi-pass membrane protein</topology>
    </subcellularLocation>
</comment>
<evidence type="ECO:0000313" key="11">
    <source>
        <dbReference type="Proteomes" id="UP001526246"/>
    </source>
</evidence>
<dbReference type="Gene3D" id="2.40.170.20">
    <property type="entry name" value="TonB-dependent receptor, beta-barrel domain"/>
    <property type="match status" value="1"/>
</dbReference>
<feature type="signal peptide" evidence="8">
    <location>
        <begin position="1"/>
        <end position="22"/>
    </location>
</feature>
<dbReference type="InterPro" id="IPR037066">
    <property type="entry name" value="Plug_dom_sf"/>
</dbReference>
<dbReference type="InterPro" id="IPR012910">
    <property type="entry name" value="Plug_dom"/>
</dbReference>
<protein>
    <submittedName>
        <fullName evidence="10">TonB-dependent receptor plug domain-containing protein</fullName>
    </submittedName>
</protein>
<evidence type="ECO:0000256" key="6">
    <source>
        <dbReference type="ARBA" id="ARBA00023136"/>
    </source>
</evidence>
<comment type="caution">
    <text evidence="10">The sequence shown here is derived from an EMBL/GenBank/DDBJ whole genome shotgun (WGS) entry which is preliminary data.</text>
</comment>
<evidence type="ECO:0000256" key="8">
    <source>
        <dbReference type="SAM" id="SignalP"/>
    </source>
</evidence>
<feature type="domain" description="TonB-dependent receptor plug" evidence="9">
    <location>
        <begin position="30"/>
        <end position="109"/>
    </location>
</feature>
<evidence type="ECO:0000256" key="4">
    <source>
        <dbReference type="ARBA" id="ARBA00022692"/>
    </source>
</evidence>
<evidence type="ECO:0000259" key="9">
    <source>
        <dbReference type="Pfam" id="PF07715"/>
    </source>
</evidence>
<keyword evidence="10" id="KW-0675">Receptor</keyword>
<evidence type="ECO:0000256" key="2">
    <source>
        <dbReference type="ARBA" id="ARBA00022448"/>
    </source>
</evidence>
<keyword evidence="5 8" id="KW-0732">Signal</keyword>
<feature type="chain" id="PRO_5045288314" evidence="8">
    <location>
        <begin position="23"/>
        <end position="682"/>
    </location>
</feature>
<keyword evidence="7" id="KW-0998">Cell outer membrane</keyword>
<keyword evidence="3" id="KW-1134">Transmembrane beta strand</keyword>
<sequence length="682" mass="75455">MLRSLLAGLLATAALLGAPALAQPPVAPPKSVYTPADFARFAPKTAYDMLVQLPGFTIRSADNERGLGQASENVLINGQRIANKSGGALQELQRTAVANVQRIEVLDAATLGIAGLTGQVANVIVARAAKSSGQFEFNPSFRAHYTKPDLYAGSISYTGSTGPVEYTLSAKNDTGRGGFGGPVLIYDRAGSLIERRNERYHGESNLLTFETKLKLDGPGSSVGNLLLGYTPYWNPFDQRDQRIRVDGDNRARVTQGKLAGYYYDVNADYEFALGPGRLKLIGVRHHDHEPVTTTQVNSFDSGAPSQGVRFRRDSLIGETIARAEYGWKSGKNDWQLSLERAFNSLDQRGSLFELSPTGEFQERDFPEGSGEVQEVRYESILTFSRALTPRLSLQLAGGGEISRLERVDGDLPARKFFRPKGSLNLGWRPADGWDASFKLRRRVGQISFYDFLAQPKLTSDRQNAGNPDLVPPQSWETEVEVGRELGRWGKTRLKAYYYKISDIIDIIPIGDDGEGIGNLPSATRVGMESTSTINFDPLGWKGAKLDFNAGFDRSRVKDPLTGERRPISGNRFYFVDATLRHDVPGTPFAWGAGLSSDDYARNYYLTEVYHSWEGPWWLSAFVEHKNLYGLTVRAEVSNLLNARHRQDRTVYDGRRTVAPISFVQKNNQLIGPIFSLSIKGTF</sequence>
<dbReference type="Gene3D" id="2.170.130.10">
    <property type="entry name" value="TonB-dependent receptor, plug domain"/>
    <property type="match status" value="1"/>
</dbReference>
<dbReference type="RefSeq" id="WP_264880459.1">
    <property type="nucleotide sequence ID" value="NZ_JAPDOB010000001.1"/>
</dbReference>
<keyword evidence="4" id="KW-0812">Transmembrane</keyword>
<evidence type="ECO:0000313" key="10">
    <source>
        <dbReference type="EMBL" id="MCW3796610.1"/>
    </source>
</evidence>
<gene>
    <name evidence="10" type="ORF">OMW55_02140</name>
</gene>
<dbReference type="Pfam" id="PF07715">
    <property type="entry name" value="Plug"/>
    <property type="match status" value="1"/>
</dbReference>
<keyword evidence="2" id="KW-0813">Transport</keyword>
<accession>A0ABT3JC12</accession>
<dbReference type="PANTHER" id="PTHR30069">
    <property type="entry name" value="TONB-DEPENDENT OUTER MEMBRANE RECEPTOR"/>
    <property type="match status" value="1"/>
</dbReference>
<dbReference type="Proteomes" id="UP001526246">
    <property type="component" value="Unassembled WGS sequence"/>
</dbReference>
<dbReference type="InterPro" id="IPR039426">
    <property type="entry name" value="TonB-dep_rcpt-like"/>
</dbReference>
<dbReference type="PANTHER" id="PTHR30069:SF29">
    <property type="entry name" value="HEMOGLOBIN AND HEMOGLOBIN-HAPTOGLOBIN-BINDING PROTEIN 1-RELATED"/>
    <property type="match status" value="1"/>
</dbReference>
<evidence type="ECO:0000256" key="1">
    <source>
        <dbReference type="ARBA" id="ARBA00004571"/>
    </source>
</evidence>
<dbReference type="InterPro" id="IPR036942">
    <property type="entry name" value="Beta-barrel_TonB_sf"/>
</dbReference>
<reference evidence="10 11" key="1">
    <citation type="submission" date="2022-10" db="EMBL/GenBank/DDBJ databases">
        <title>Sphingomonas sp.</title>
        <authorList>
            <person name="Jin C."/>
        </authorList>
    </citation>
    <scope>NUCLEOTIDE SEQUENCE [LARGE SCALE GENOMIC DNA]</scope>
    <source>
        <strain evidence="10 11">BN140010</strain>
    </source>
</reference>
<dbReference type="SUPFAM" id="SSF56935">
    <property type="entry name" value="Porins"/>
    <property type="match status" value="1"/>
</dbReference>
<evidence type="ECO:0000256" key="7">
    <source>
        <dbReference type="ARBA" id="ARBA00023237"/>
    </source>
</evidence>
<proteinExistence type="predicted"/>
<dbReference type="EMBL" id="JAPDOB010000001">
    <property type="protein sequence ID" value="MCW3796610.1"/>
    <property type="molecule type" value="Genomic_DNA"/>
</dbReference>
<name>A0ABT3JC12_9SPHN</name>
<organism evidence="10 11">
    <name type="scientific">Sphingomonas arvum</name>
    <dbReference type="NCBI Taxonomy" id="2992113"/>
    <lineage>
        <taxon>Bacteria</taxon>
        <taxon>Pseudomonadati</taxon>
        <taxon>Pseudomonadota</taxon>
        <taxon>Alphaproteobacteria</taxon>
        <taxon>Sphingomonadales</taxon>
        <taxon>Sphingomonadaceae</taxon>
        <taxon>Sphingomonas</taxon>
    </lineage>
</organism>
<keyword evidence="11" id="KW-1185">Reference proteome</keyword>
<keyword evidence="6" id="KW-0472">Membrane</keyword>
<evidence type="ECO:0000256" key="5">
    <source>
        <dbReference type="ARBA" id="ARBA00022729"/>
    </source>
</evidence>
<evidence type="ECO:0000256" key="3">
    <source>
        <dbReference type="ARBA" id="ARBA00022452"/>
    </source>
</evidence>